<dbReference type="Pfam" id="PF00392">
    <property type="entry name" value="GntR"/>
    <property type="match status" value="1"/>
</dbReference>
<dbReference type="GO" id="GO:0003700">
    <property type="term" value="F:DNA-binding transcription factor activity"/>
    <property type="evidence" value="ECO:0007669"/>
    <property type="project" value="InterPro"/>
</dbReference>
<accession>A0A6J4H0E4</accession>
<dbReference type="InterPro" id="IPR036390">
    <property type="entry name" value="WH_DNA-bd_sf"/>
</dbReference>
<dbReference type="CDD" id="cd07377">
    <property type="entry name" value="WHTH_GntR"/>
    <property type="match status" value="1"/>
</dbReference>
<dbReference type="InterPro" id="IPR000524">
    <property type="entry name" value="Tscrpt_reg_HTH_GntR"/>
</dbReference>
<keyword evidence="3" id="KW-0804">Transcription</keyword>
<sequence>MRRSPALSVPDRLAVDLERLILEGELKPGDRLPTEQELGQLFGVSRVSIRQALHQLDARGLIDRKPGRGTIVRSAASRGGQAGTALTTLLNSSANGTANGTTELARIMELRAIIEPPIAALAADRLTQADTEQLRGLVEEMERETDLERYAELDRIFHQAISQYTHNPLLAQLTELIATEIAPSRRRSVQSPERRAASSLAHRRIFEALAEHDAPRAETEARAHVESVLREALRAAAATEPQPILKEQE</sequence>
<evidence type="ECO:0000256" key="3">
    <source>
        <dbReference type="ARBA" id="ARBA00023163"/>
    </source>
</evidence>
<dbReference type="PANTHER" id="PTHR43537:SF5">
    <property type="entry name" value="UXU OPERON TRANSCRIPTIONAL REGULATOR"/>
    <property type="match status" value="1"/>
</dbReference>
<dbReference type="InterPro" id="IPR036388">
    <property type="entry name" value="WH-like_DNA-bd_sf"/>
</dbReference>
<keyword evidence="1" id="KW-0805">Transcription regulation</keyword>
<dbReference type="SUPFAM" id="SSF46785">
    <property type="entry name" value="Winged helix' DNA-binding domain"/>
    <property type="match status" value="1"/>
</dbReference>
<proteinExistence type="predicted"/>
<keyword evidence="2" id="KW-0238">DNA-binding</keyword>
<dbReference type="Gene3D" id="1.10.10.10">
    <property type="entry name" value="Winged helix-like DNA-binding domain superfamily/Winged helix DNA-binding domain"/>
    <property type="match status" value="1"/>
</dbReference>
<name>A0A6J4H0E4_9MICC</name>
<dbReference type="SMART" id="SM00895">
    <property type="entry name" value="FCD"/>
    <property type="match status" value="1"/>
</dbReference>
<feature type="domain" description="HTH gntR-type" evidence="4">
    <location>
        <begin position="7"/>
        <end position="75"/>
    </location>
</feature>
<dbReference type="Gene3D" id="1.20.120.530">
    <property type="entry name" value="GntR ligand-binding domain-like"/>
    <property type="match status" value="1"/>
</dbReference>
<dbReference type="SUPFAM" id="SSF48008">
    <property type="entry name" value="GntR ligand-binding domain-like"/>
    <property type="match status" value="1"/>
</dbReference>
<dbReference type="GO" id="GO:0003677">
    <property type="term" value="F:DNA binding"/>
    <property type="evidence" value="ECO:0007669"/>
    <property type="project" value="UniProtKB-KW"/>
</dbReference>
<dbReference type="InterPro" id="IPR008920">
    <property type="entry name" value="TF_FadR/GntR_C"/>
</dbReference>
<evidence type="ECO:0000313" key="5">
    <source>
        <dbReference type="EMBL" id="CAA9209622.1"/>
    </source>
</evidence>
<dbReference type="SMART" id="SM00345">
    <property type="entry name" value="HTH_GNTR"/>
    <property type="match status" value="1"/>
</dbReference>
<dbReference type="AlphaFoldDB" id="A0A6J4H0E4"/>
<reference evidence="5" key="1">
    <citation type="submission" date="2020-02" db="EMBL/GenBank/DDBJ databases">
        <authorList>
            <person name="Meier V. D."/>
        </authorList>
    </citation>
    <scope>NUCLEOTIDE SEQUENCE</scope>
    <source>
        <strain evidence="5">AVDCRST_MAG83</strain>
    </source>
</reference>
<protein>
    <recommendedName>
        <fullName evidence="4">HTH gntR-type domain-containing protein</fullName>
    </recommendedName>
</protein>
<dbReference type="PROSITE" id="PS50949">
    <property type="entry name" value="HTH_GNTR"/>
    <property type="match status" value="1"/>
</dbReference>
<dbReference type="EMBL" id="CADCTE010000001">
    <property type="protein sequence ID" value="CAA9209622.1"/>
    <property type="molecule type" value="Genomic_DNA"/>
</dbReference>
<dbReference type="PRINTS" id="PR00035">
    <property type="entry name" value="HTHGNTR"/>
</dbReference>
<dbReference type="Pfam" id="PF07729">
    <property type="entry name" value="FCD"/>
    <property type="match status" value="1"/>
</dbReference>
<evidence type="ECO:0000256" key="1">
    <source>
        <dbReference type="ARBA" id="ARBA00023015"/>
    </source>
</evidence>
<evidence type="ECO:0000256" key="2">
    <source>
        <dbReference type="ARBA" id="ARBA00023125"/>
    </source>
</evidence>
<dbReference type="PANTHER" id="PTHR43537">
    <property type="entry name" value="TRANSCRIPTIONAL REGULATOR, GNTR FAMILY"/>
    <property type="match status" value="1"/>
</dbReference>
<gene>
    <name evidence="5" type="ORF">AVDCRST_MAG83-988</name>
</gene>
<organism evidence="5">
    <name type="scientific">uncultured Arthrobacter sp</name>
    <dbReference type="NCBI Taxonomy" id="114050"/>
    <lineage>
        <taxon>Bacteria</taxon>
        <taxon>Bacillati</taxon>
        <taxon>Actinomycetota</taxon>
        <taxon>Actinomycetes</taxon>
        <taxon>Micrococcales</taxon>
        <taxon>Micrococcaceae</taxon>
        <taxon>Arthrobacter</taxon>
        <taxon>environmental samples</taxon>
    </lineage>
</organism>
<dbReference type="InterPro" id="IPR011711">
    <property type="entry name" value="GntR_C"/>
</dbReference>
<evidence type="ECO:0000259" key="4">
    <source>
        <dbReference type="PROSITE" id="PS50949"/>
    </source>
</evidence>